<dbReference type="InterPro" id="IPR000652">
    <property type="entry name" value="Triosephosphate_isomerase"/>
</dbReference>
<keyword evidence="8" id="KW-0963">Cytoplasm</keyword>
<evidence type="ECO:0000256" key="5">
    <source>
        <dbReference type="ARBA" id="ARBA00022432"/>
    </source>
</evidence>
<comment type="subunit">
    <text evidence="8">Homodimer.</text>
</comment>
<dbReference type="Proteomes" id="UP000051883">
    <property type="component" value="Unassembled WGS sequence"/>
</dbReference>
<dbReference type="SUPFAM" id="SSF51351">
    <property type="entry name" value="Triosephosphate isomerase (TIM)"/>
    <property type="match status" value="1"/>
</dbReference>
<dbReference type="STRING" id="525309.HMPREF0494_1040"/>
<comment type="pathway">
    <text evidence="8">Carbohydrate biosynthesis; gluconeogenesis.</text>
</comment>
<evidence type="ECO:0000256" key="7">
    <source>
        <dbReference type="ARBA" id="ARBA00023235"/>
    </source>
</evidence>
<keyword evidence="12" id="KW-1185">Reference proteome</keyword>
<dbReference type="PROSITE" id="PS51440">
    <property type="entry name" value="TIM_2"/>
    <property type="match status" value="1"/>
</dbReference>
<evidence type="ECO:0000256" key="1">
    <source>
        <dbReference type="ARBA" id="ARBA00004680"/>
    </source>
</evidence>
<keyword evidence="6 8" id="KW-0324">Glycolysis</keyword>
<dbReference type="OrthoDB" id="9809429at2"/>
<evidence type="ECO:0000256" key="2">
    <source>
        <dbReference type="ARBA" id="ARBA00007422"/>
    </source>
</evidence>
<dbReference type="FunFam" id="3.20.20.70:FF:000016">
    <property type="entry name" value="Triosephosphate isomerase"/>
    <property type="match status" value="1"/>
</dbReference>
<evidence type="ECO:0000313" key="10">
    <source>
        <dbReference type="EMBL" id="KRK60978.1"/>
    </source>
</evidence>
<comment type="catalytic activity">
    <reaction evidence="8">
        <text>D-glyceraldehyde 3-phosphate = dihydroxyacetone phosphate</text>
        <dbReference type="Rhea" id="RHEA:18585"/>
        <dbReference type="ChEBI" id="CHEBI:57642"/>
        <dbReference type="ChEBI" id="CHEBI:59776"/>
        <dbReference type="EC" id="5.3.1.1"/>
    </reaction>
</comment>
<evidence type="ECO:0000256" key="4">
    <source>
        <dbReference type="ARBA" id="ARBA00019397"/>
    </source>
</evidence>
<dbReference type="PANTHER" id="PTHR21139">
    <property type="entry name" value="TRIOSEPHOSPHATE ISOMERASE"/>
    <property type="match status" value="1"/>
</dbReference>
<dbReference type="RefSeq" id="WP_007124324.1">
    <property type="nucleotide sequence ID" value="NZ_AZDK01000001.1"/>
</dbReference>
<comment type="similarity">
    <text evidence="2 8">Belongs to the triosephosphate isomerase family.</text>
</comment>
<evidence type="ECO:0000313" key="11">
    <source>
        <dbReference type="Proteomes" id="UP000003675"/>
    </source>
</evidence>
<evidence type="ECO:0000256" key="6">
    <source>
        <dbReference type="ARBA" id="ARBA00023152"/>
    </source>
</evidence>
<dbReference type="EMBL" id="AZDK01000001">
    <property type="protein sequence ID" value="KRK60978.1"/>
    <property type="molecule type" value="Genomic_DNA"/>
</dbReference>
<dbReference type="Proteomes" id="UP000003675">
    <property type="component" value="Unassembled WGS sequence"/>
</dbReference>
<dbReference type="GO" id="GO:0046166">
    <property type="term" value="P:glyceraldehyde-3-phosphate biosynthetic process"/>
    <property type="evidence" value="ECO:0007669"/>
    <property type="project" value="TreeGrafter"/>
</dbReference>
<dbReference type="EMBL" id="ACLL01000023">
    <property type="protein sequence ID" value="EEW53884.1"/>
    <property type="molecule type" value="Genomic_DNA"/>
</dbReference>
<dbReference type="PATRIC" id="fig|525309.8.peg.177"/>
<comment type="pathway">
    <text evidence="1 8">Carbohydrate degradation; glycolysis; D-glyceraldehyde 3-phosphate from glycerone phosphate: step 1/1.</text>
</comment>
<evidence type="ECO:0000256" key="3">
    <source>
        <dbReference type="ARBA" id="ARBA00011940"/>
    </source>
</evidence>
<sequence>MRKPFIIANWKMHKNIQESVEFIKQIRECLPQAGVEEVGIAAQAVALANMKQMVQGANLQIIAQNAASELVGPYTGEISVRCLADAGASYVMLGHLERRRLFHEDNETINQKVLTALATGLTPIICTDDKMVQAEINGEIHYIFDQLKGVFDGVAPDQLKKIVLSYEPSWAVGSSQTANPLVAQKGCSRIREMIAAVYGQRLADQVRILYGGSVNPQNIAAIMANPDVDGVLIGRASLQADHFLEMVNWQQAPVSNAL</sequence>
<dbReference type="Pfam" id="PF00121">
    <property type="entry name" value="TIM"/>
    <property type="match status" value="1"/>
</dbReference>
<comment type="caution">
    <text evidence="9">The sequence shown here is derived from an EMBL/GenBank/DDBJ whole genome shotgun (WGS) entry which is preliminary data.</text>
</comment>
<evidence type="ECO:0000256" key="8">
    <source>
        <dbReference type="RuleBase" id="RU363013"/>
    </source>
</evidence>
<gene>
    <name evidence="9" type="primary">tpiA</name>
    <name evidence="10" type="ORF">FC31_GL000171</name>
    <name evidence="9" type="ORF">HMPREF0494_1040</name>
</gene>
<dbReference type="GO" id="GO:0006094">
    <property type="term" value="P:gluconeogenesis"/>
    <property type="evidence" value="ECO:0007669"/>
    <property type="project" value="UniProtKB-UniPathway"/>
</dbReference>
<proteinExistence type="inferred from homology"/>
<reference evidence="10 12" key="2">
    <citation type="journal article" date="2015" name="Genome Announc.">
        <title>Expanding the biotechnology potential of lactobacilli through comparative genomics of 213 strains and associated genera.</title>
        <authorList>
            <person name="Sun Z."/>
            <person name="Harris H.M."/>
            <person name="McCann A."/>
            <person name="Guo C."/>
            <person name="Argimon S."/>
            <person name="Zhang W."/>
            <person name="Yang X."/>
            <person name="Jeffery I.B."/>
            <person name="Cooney J.C."/>
            <person name="Kagawa T.F."/>
            <person name="Liu W."/>
            <person name="Song Y."/>
            <person name="Salvetti E."/>
            <person name="Wrobel A."/>
            <person name="Rasinkangas P."/>
            <person name="Parkhill J."/>
            <person name="Rea M.C."/>
            <person name="O'Sullivan O."/>
            <person name="Ritari J."/>
            <person name="Douillard F.P."/>
            <person name="Paul Ross R."/>
            <person name="Yang R."/>
            <person name="Briner A.E."/>
            <person name="Felis G.E."/>
            <person name="de Vos W.M."/>
            <person name="Barrangou R."/>
            <person name="Klaenhammer T.R."/>
            <person name="Caufield P.W."/>
            <person name="Cui Y."/>
            <person name="Zhang H."/>
            <person name="O'Toole P.W."/>
        </authorList>
    </citation>
    <scope>NUCLEOTIDE SEQUENCE [LARGE SCALE GENOMIC DNA]</scope>
    <source>
        <strain evidence="10 12">DSM 16041</strain>
    </source>
</reference>
<accession>C8P6U6</accession>
<evidence type="ECO:0000313" key="9">
    <source>
        <dbReference type="EMBL" id="EEW53884.1"/>
    </source>
</evidence>
<dbReference type="NCBIfam" id="TIGR00419">
    <property type="entry name" value="tim"/>
    <property type="match status" value="1"/>
</dbReference>
<dbReference type="GO" id="GO:0005829">
    <property type="term" value="C:cytosol"/>
    <property type="evidence" value="ECO:0007669"/>
    <property type="project" value="TreeGrafter"/>
</dbReference>
<dbReference type="InterPro" id="IPR013785">
    <property type="entry name" value="Aldolase_TIM"/>
</dbReference>
<dbReference type="GO" id="GO:0004807">
    <property type="term" value="F:triose-phosphate isomerase activity"/>
    <property type="evidence" value="ECO:0007669"/>
    <property type="project" value="UniProtKB-UniRule"/>
</dbReference>
<dbReference type="EC" id="5.3.1.1" evidence="3 8"/>
<dbReference type="Gene3D" id="3.20.20.70">
    <property type="entry name" value="Aldolase class I"/>
    <property type="match status" value="1"/>
</dbReference>
<dbReference type="AlphaFoldDB" id="C8P6U6"/>
<dbReference type="PANTHER" id="PTHR21139:SF42">
    <property type="entry name" value="TRIOSEPHOSPHATE ISOMERASE"/>
    <property type="match status" value="1"/>
</dbReference>
<reference evidence="9 11" key="1">
    <citation type="submission" date="2009-09" db="EMBL/GenBank/DDBJ databases">
        <authorList>
            <person name="Qin X."/>
            <person name="Bachman B."/>
            <person name="Battles P."/>
            <person name="Bell A."/>
            <person name="Bess C."/>
            <person name="Bickham C."/>
            <person name="Chaboub L."/>
            <person name="Chen D."/>
            <person name="Coyle M."/>
            <person name="Deiros D.R."/>
            <person name="Dinh H."/>
            <person name="Forbes L."/>
            <person name="Fowler G."/>
            <person name="Francisco L."/>
            <person name="Fu Q."/>
            <person name="Gubbala S."/>
            <person name="Hale W."/>
            <person name="Han Y."/>
            <person name="Hemphill L."/>
            <person name="Highlander S.K."/>
            <person name="Hirani K."/>
            <person name="Hogues M."/>
            <person name="Jackson L."/>
            <person name="Jakkamsetti A."/>
            <person name="Javaid M."/>
            <person name="Jiang H."/>
            <person name="Korchina V."/>
            <person name="Kovar C."/>
            <person name="Lara F."/>
            <person name="Lee S."/>
            <person name="Mata R."/>
            <person name="Mathew T."/>
            <person name="Moen C."/>
            <person name="Morales K."/>
            <person name="Munidasa M."/>
            <person name="Nazareth L."/>
            <person name="Ngo R."/>
            <person name="Nguyen L."/>
            <person name="Okwuonu G."/>
            <person name="Ongeri F."/>
            <person name="Patil S."/>
            <person name="Petrosino J."/>
            <person name="Pham C."/>
            <person name="Pham P."/>
            <person name="Pu L.-L."/>
            <person name="Puazo M."/>
            <person name="Raj R."/>
            <person name="Reid J."/>
            <person name="Rouhana J."/>
            <person name="Saada N."/>
            <person name="Shang Y."/>
            <person name="Simmons D."/>
            <person name="Thornton R."/>
            <person name="Warren J."/>
            <person name="Weissenberger G."/>
            <person name="Zhang J."/>
            <person name="Zhang L."/>
            <person name="Zhou C."/>
            <person name="Zhu D."/>
            <person name="Muzny D."/>
            <person name="Worley K."/>
            <person name="Gibbs R."/>
        </authorList>
    </citation>
    <scope>NUCLEOTIDE SEQUENCE [LARGE SCALE GENOMIC DNA]</scope>
    <source>
        <strain evidence="9 11">DSM 16041</strain>
    </source>
</reference>
<dbReference type="GO" id="GO:0019563">
    <property type="term" value="P:glycerol catabolic process"/>
    <property type="evidence" value="ECO:0007669"/>
    <property type="project" value="TreeGrafter"/>
</dbReference>
<dbReference type="UniPathway" id="UPA00138"/>
<evidence type="ECO:0000313" key="12">
    <source>
        <dbReference type="Proteomes" id="UP000051883"/>
    </source>
</evidence>
<dbReference type="UniPathway" id="UPA00109">
    <property type="reaction ID" value="UER00189"/>
</dbReference>
<dbReference type="eggNOG" id="COG0149">
    <property type="taxonomic scope" value="Bacteria"/>
</dbReference>
<name>C8P6U6_9LACO</name>
<comment type="subcellular location">
    <subcellularLocation>
        <location evidence="8">Cytoplasm</location>
    </subcellularLocation>
</comment>
<dbReference type="GO" id="GO:0006096">
    <property type="term" value="P:glycolytic process"/>
    <property type="evidence" value="ECO:0007669"/>
    <property type="project" value="UniProtKB-UniRule"/>
</dbReference>
<keyword evidence="5 8" id="KW-0312">Gluconeogenesis</keyword>
<organism evidence="9 11">
    <name type="scientific">Limosilactobacillus antri DSM 16041</name>
    <dbReference type="NCBI Taxonomy" id="525309"/>
    <lineage>
        <taxon>Bacteria</taxon>
        <taxon>Bacillati</taxon>
        <taxon>Bacillota</taxon>
        <taxon>Bacilli</taxon>
        <taxon>Lactobacillales</taxon>
        <taxon>Lactobacillaceae</taxon>
        <taxon>Limosilactobacillus</taxon>
    </lineage>
</organism>
<dbReference type="HOGENOM" id="CLU_024251_2_3_9"/>
<dbReference type="CDD" id="cd00311">
    <property type="entry name" value="TIM"/>
    <property type="match status" value="1"/>
</dbReference>
<dbReference type="InterPro" id="IPR035990">
    <property type="entry name" value="TIM_sf"/>
</dbReference>
<keyword evidence="7 8" id="KW-0413">Isomerase</keyword>
<protein>
    <recommendedName>
        <fullName evidence="4 8">Triosephosphate isomerase</fullName>
        <ecNumber evidence="3 8">5.3.1.1</ecNumber>
    </recommendedName>
</protein>